<proteinExistence type="predicted"/>
<dbReference type="GeneID" id="78382341"/>
<feature type="domain" description="HNH nuclease" evidence="1">
    <location>
        <begin position="252"/>
        <end position="301"/>
    </location>
</feature>
<dbReference type="SMART" id="SM00507">
    <property type="entry name" value="HNHc"/>
    <property type="match status" value="1"/>
</dbReference>
<dbReference type="InterPro" id="IPR003615">
    <property type="entry name" value="HNH_nuc"/>
</dbReference>
<protein>
    <submittedName>
        <fullName evidence="2">Protein of uncharacterized function (DUF968)</fullName>
    </submittedName>
</protein>
<dbReference type="InterPro" id="IPR010373">
    <property type="entry name" value="DUF968"/>
</dbReference>
<dbReference type="Pfam" id="PF06147">
    <property type="entry name" value="DUF968"/>
    <property type="match status" value="1"/>
</dbReference>
<sequence length="340" mass="38966">MRALLKPYAQRAAGVGIFTPGTDLMWLFDQKQLLVSTVPPELADQPDGKLPDVIHSLVDDQRLKDFFMNERVLNAAGGEWALRDWLKRIMTCQWTRSDDKYHTKEMDTLKYGHSGVRLCWHHENKFREHILDELDRLADRNRAEFIVVSAVRELKLSEGHQLSFYDLCWWATLRGLVDLMPYDAARHALRWQPEKPIKSVGRESDIAPEAHPVQVLKERVEPVKAVLHVAIDPETPESFMLRPKRRRWESAKYTQWVKRQPCCGCGNQADDPHHITGNGFGGMGTKAHDMFVIPLCRQCHDRLHANTAEWEEENGSQLLLAMRTMDSALAMGVIATGKAK</sequence>
<accession>A0A377TC13</accession>
<dbReference type="EMBL" id="UGGO01000002">
    <property type="protein sequence ID" value="STS10365.1"/>
    <property type="molecule type" value="Genomic_DNA"/>
</dbReference>
<dbReference type="Proteomes" id="UP000254304">
    <property type="component" value="Unassembled WGS sequence"/>
</dbReference>
<dbReference type="AlphaFoldDB" id="A0A377TC13"/>
<dbReference type="RefSeq" id="WP_034795816.1">
    <property type="nucleotide sequence ID" value="NZ_VXKG01000005.1"/>
</dbReference>
<dbReference type="CDD" id="cd00085">
    <property type="entry name" value="HNHc"/>
    <property type="match status" value="1"/>
</dbReference>
<evidence type="ECO:0000313" key="2">
    <source>
        <dbReference type="EMBL" id="STS10365.1"/>
    </source>
</evidence>
<evidence type="ECO:0000259" key="1">
    <source>
        <dbReference type="SMART" id="SM00507"/>
    </source>
</evidence>
<gene>
    <name evidence="2" type="ORF">NCTC12157_04964</name>
</gene>
<name>A0A377TC13_9GAMM</name>
<dbReference type="Gene3D" id="3.30.50.20">
    <property type="entry name" value="prophage-derive protein ybcO"/>
    <property type="match status" value="1"/>
</dbReference>
<evidence type="ECO:0000313" key="3">
    <source>
        <dbReference type="Proteomes" id="UP000254304"/>
    </source>
</evidence>
<organism evidence="2 3">
    <name type="scientific">Ewingella americana</name>
    <dbReference type="NCBI Taxonomy" id="41202"/>
    <lineage>
        <taxon>Bacteria</taxon>
        <taxon>Pseudomonadati</taxon>
        <taxon>Pseudomonadota</taxon>
        <taxon>Gammaproteobacteria</taxon>
        <taxon>Enterobacterales</taxon>
        <taxon>Yersiniaceae</taxon>
        <taxon>Ewingella</taxon>
    </lineage>
</organism>
<reference evidence="2 3" key="1">
    <citation type="submission" date="2018-06" db="EMBL/GenBank/DDBJ databases">
        <authorList>
            <consortium name="Pathogen Informatics"/>
            <person name="Doyle S."/>
        </authorList>
    </citation>
    <scope>NUCLEOTIDE SEQUENCE [LARGE SCALE GENOMIC DNA]</scope>
    <source>
        <strain evidence="2 3">NCTC12157</strain>
    </source>
</reference>